<dbReference type="InterPro" id="IPR005490">
    <property type="entry name" value="LD_TPept_cat_dom"/>
</dbReference>
<dbReference type="GO" id="GO:0008360">
    <property type="term" value="P:regulation of cell shape"/>
    <property type="evidence" value="ECO:0007669"/>
    <property type="project" value="UniProtKB-UniRule"/>
</dbReference>
<dbReference type="GO" id="GO:0009252">
    <property type="term" value="P:peptidoglycan biosynthetic process"/>
    <property type="evidence" value="ECO:0007669"/>
    <property type="project" value="UniProtKB-UniPathway"/>
</dbReference>
<sequence>MKPNRLLAVVALVLGLAGPVRAAAPEGLVLTAGDRSALVGAFGRAGLAPPAADTGDAALWNAVERLARVELGQSLRPSEIDPLWDLAAPSRRVEAEMLQAHAQGRLAAWAGSISPDAPAYLALARARLRYAAIAAEGGWPALSANLRLRPGDSGEGVEALRRRLAAEGDAPQDPPRPDRFDAPLRKALAGWQARNGLDDDGVLGPATLRRLNVPVQDRLGRIEANMERWRWMPRALPADRLEIDTGGAVGALYRDGRVVHAFRVIPGAVKDPTPIFQSRLNAVVLNPPWNVPDRIAREELLPRAARDPDYLARNGFIQTGGRLQQKPGPKSALGRVKFDLVSPFGVYLHDTPGRDAFQRAERHLSHGCMRVESPLVLADLLLAPQGRGGSRMQSDLAAGATLRVALVRQEPLFVVHWTVKTEPDGRAGFLDDVYGWDARLATELARM</sequence>
<dbReference type="InterPro" id="IPR036365">
    <property type="entry name" value="PGBD-like_sf"/>
</dbReference>
<evidence type="ECO:0000256" key="1">
    <source>
        <dbReference type="ARBA" id="ARBA00004752"/>
    </source>
</evidence>
<dbReference type="RefSeq" id="WP_110449679.1">
    <property type="nucleotide sequence ID" value="NZ_CP029479.1"/>
</dbReference>
<dbReference type="Gene3D" id="1.10.101.10">
    <property type="entry name" value="PGBD-like superfamily/PGBD"/>
    <property type="match status" value="1"/>
</dbReference>
<protein>
    <submittedName>
        <fullName evidence="10">Murein L,D-transpeptidase</fullName>
    </submittedName>
</protein>
<dbReference type="Pfam" id="PF01471">
    <property type="entry name" value="PG_binding_1"/>
    <property type="match status" value="1"/>
</dbReference>
<dbReference type="GO" id="GO:0016740">
    <property type="term" value="F:transferase activity"/>
    <property type="evidence" value="ECO:0007669"/>
    <property type="project" value="UniProtKB-KW"/>
</dbReference>
<organism evidence="10 11">
    <name type="scientific">Phenylobacterium parvum</name>
    <dbReference type="NCBI Taxonomy" id="2201350"/>
    <lineage>
        <taxon>Bacteria</taxon>
        <taxon>Pseudomonadati</taxon>
        <taxon>Pseudomonadota</taxon>
        <taxon>Alphaproteobacteria</taxon>
        <taxon>Caulobacterales</taxon>
        <taxon>Caulobacteraceae</taxon>
        <taxon>Phenylobacterium</taxon>
    </lineage>
</organism>
<dbReference type="GO" id="GO:0071555">
    <property type="term" value="P:cell wall organization"/>
    <property type="evidence" value="ECO:0007669"/>
    <property type="project" value="UniProtKB-UniRule"/>
</dbReference>
<keyword evidence="6 7" id="KW-0961">Cell wall biogenesis/degradation</keyword>
<dbReference type="InterPro" id="IPR002477">
    <property type="entry name" value="Peptidoglycan-bd-like"/>
</dbReference>
<feature type="active site" description="Proton donor/acceptor" evidence="7">
    <location>
        <position position="349"/>
    </location>
</feature>
<dbReference type="PANTHER" id="PTHR41533">
    <property type="entry name" value="L,D-TRANSPEPTIDASE HI_1667-RELATED"/>
    <property type="match status" value="1"/>
</dbReference>
<dbReference type="Pfam" id="PF03734">
    <property type="entry name" value="YkuD"/>
    <property type="match status" value="1"/>
</dbReference>
<feature type="signal peptide" evidence="8">
    <location>
        <begin position="1"/>
        <end position="22"/>
    </location>
</feature>
<accession>A0A2Z3HUV1</accession>
<dbReference type="PANTHER" id="PTHR41533:SF1">
    <property type="entry name" value="L,D-TRANSPEPTIDASE YCBB-RELATED"/>
    <property type="match status" value="1"/>
</dbReference>
<evidence type="ECO:0000256" key="5">
    <source>
        <dbReference type="ARBA" id="ARBA00022984"/>
    </source>
</evidence>
<dbReference type="PROSITE" id="PS52029">
    <property type="entry name" value="LD_TPASE"/>
    <property type="match status" value="1"/>
</dbReference>
<dbReference type="CDD" id="cd16913">
    <property type="entry name" value="YkuD_like"/>
    <property type="match status" value="1"/>
</dbReference>
<feature type="chain" id="PRO_5016332151" evidence="8">
    <location>
        <begin position="23"/>
        <end position="447"/>
    </location>
</feature>
<keyword evidence="8" id="KW-0732">Signal</keyword>
<evidence type="ECO:0000256" key="8">
    <source>
        <dbReference type="SAM" id="SignalP"/>
    </source>
</evidence>
<evidence type="ECO:0000256" key="3">
    <source>
        <dbReference type="ARBA" id="ARBA00022679"/>
    </source>
</evidence>
<dbReference type="GO" id="GO:0004180">
    <property type="term" value="F:carboxypeptidase activity"/>
    <property type="evidence" value="ECO:0007669"/>
    <property type="project" value="UniProtKB-ARBA"/>
</dbReference>
<dbReference type="SUPFAM" id="SSF47090">
    <property type="entry name" value="PGBD-like"/>
    <property type="match status" value="1"/>
</dbReference>
<name>A0A2Z3HUV1_9CAUL</name>
<evidence type="ECO:0000313" key="10">
    <source>
        <dbReference type="EMBL" id="AWM77110.1"/>
    </source>
</evidence>
<feature type="domain" description="L,D-TPase catalytic" evidence="9">
    <location>
        <begin position="239"/>
        <end position="395"/>
    </location>
</feature>
<proteinExistence type="inferred from homology"/>
<comment type="similarity">
    <text evidence="2">Belongs to the YkuD family.</text>
</comment>
<keyword evidence="4 7" id="KW-0133">Cell shape</keyword>
<dbReference type="Proteomes" id="UP000247763">
    <property type="component" value="Chromosome"/>
</dbReference>
<dbReference type="AlphaFoldDB" id="A0A2Z3HUV1"/>
<evidence type="ECO:0000256" key="7">
    <source>
        <dbReference type="PROSITE-ProRule" id="PRU01373"/>
    </source>
</evidence>
<keyword evidence="11" id="KW-1185">Reference proteome</keyword>
<dbReference type="Gene3D" id="2.40.440.10">
    <property type="entry name" value="L,D-transpeptidase catalytic domain-like"/>
    <property type="match status" value="1"/>
</dbReference>
<dbReference type="InterPro" id="IPR052905">
    <property type="entry name" value="LD-transpeptidase_YkuD-like"/>
</dbReference>
<dbReference type="InterPro" id="IPR038063">
    <property type="entry name" value="Transpep_catalytic_dom"/>
</dbReference>
<evidence type="ECO:0000313" key="11">
    <source>
        <dbReference type="Proteomes" id="UP000247763"/>
    </source>
</evidence>
<evidence type="ECO:0000256" key="6">
    <source>
        <dbReference type="ARBA" id="ARBA00023316"/>
    </source>
</evidence>
<evidence type="ECO:0000259" key="9">
    <source>
        <dbReference type="PROSITE" id="PS52029"/>
    </source>
</evidence>
<dbReference type="OrthoDB" id="9778545at2"/>
<evidence type="ECO:0000256" key="2">
    <source>
        <dbReference type="ARBA" id="ARBA00005992"/>
    </source>
</evidence>
<dbReference type="SUPFAM" id="SSF141523">
    <property type="entry name" value="L,D-transpeptidase catalytic domain-like"/>
    <property type="match status" value="1"/>
</dbReference>
<dbReference type="UniPathway" id="UPA00219"/>
<keyword evidence="5 7" id="KW-0573">Peptidoglycan synthesis</keyword>
<dbReference type="EMBL" id="CP029479">
    <property type="protein sequence ID" value="AWM77110.1"/>
    <property type="molecule type" value="Genomic_DNA"/>
</dbReference>
<comment type="pathway">
    <text evidence="1 7">Cell wall biogenesis; peptidoglycan biosynthesis.</text>
</comment>
<gene>
    <name evidence="10" type="ORF">HYN04_04655</name>
</gene>
<keyword evidence="3" id="KW-0808">Transferase</keyword>
<dbReference type="InterPro" id="IPR036366">
    <property type="entry name" value="PGBDSf"/>
</dbReference>
<dbReference type="KEGG" id="phb:HYN04_04655"/>
<evidence type="ECO:0000256" key="4">
    <source>
        <dbReference type="ARBA" id="ARBA00022960"/>
    </source>
</evidence>
<feature type="active site" description="Nucleophile" evidence="7">
    <location>
        <position position="368"/>
    </location>
</feature>
<reference evidence="11" key="1">
    <citation type="submission" date="2018-05" db="EMBL/GenBank/DDBJ databases">
        <title>Genome sequencing of Phenylobacterium sp. HYN0004.</title>
        <authorList>
            <person name="Yi H."/>
            <person name="Baek C."/>
        </authorList>
    </citation>
    <scope>NUCLEOTIDE SEQUENCE [LARGE SCALE GENOMIC DNA]</scope>
    <source>
        <strain evidence="11">HYN0004</strain>
    </source>
</reference>